<sequence length="125" mass="14176">MFKAKVIDTFSAAHSLRGYRGDCERLHGHNYRVEVAVASRDLDAMGVVIDFRELKQLVKGVLAGLDHRYLNDIEPFREQNPSAENIARYIFTSLLPSIEKPLELHEVVVWENDTCCVSFSGDARP</sequence>
<dbReference type="SUPFAM" id="SSF55620">
    <property type="entry name" value="Tetrahydrobiopterin biosynthesis enzymes-like"/>
    <property type="match status" value="1"/>
</dbReference>
<dbReference type="NCBIfam" id="TIGR03367">
    <property type="entry name" value="queuosine_QueD"/>
    <property type="match status" value="1"/>
</dbReference>
<reference evidence="1" key="1">
    <citation type="submission" date="2019-03" db="EMBL/GenBank/DDBJ databases">
        <authorList>
            <person name="Hao L."/>
        </authorList>
    </citation>
    <scope>NUCLEOTIDE SEQUENCE</scope>
</reference>
<dbReference type="Pfam" id="PF01242">
    <property type="entry name" value="PTPS"/>
    <property type="match status" value="1"/>
</dbReference>
<keyword evidence="1" id="KW-0456">Lyase</keyword>
<evidence type="ECO:0000313" key="1">
    <source>
        <dbReference type="EMBL" id="VFU17701.1"/>
    </source>
</evidence>
<accession>A0A485M567</accession>
<dbReference type="Gene3D" id="3.30.479.10">
    <property type="entry name" value="6-pyruvoyl tetrahydropterin synthase/QueD"/>
    <property type="match status" value="1"/>
</dbReference>
<protein>
    <submittedName>
        <fullName evidence="1">6-carboxy-5,6,7,8-tetrahydropterin synthase</fullName>
        <ecNumber evidence="1">4.-.-.-</ecNumber>
    </submittedName>
</protein>
<dbReference type="EMBL" id="CAADRM010000136">
    <property type="protein sequence ID" value="VFU17701.1"/>
    <property type="molecule type" value="Genomic_DNA"/>
</dbReference>
<dbReference type="AlphaFoldDB" id="A0A485M567"/>
<dbReference type="GO" id="GO:0016829">
    <property type="term" value="F:lyase activity"/>
    <property type="evidence" value="ECO:0007669"/>
    <property type="project" value="UniProtKB-KW"/>
</dbReference>
<organism evidence="1">
    <name type="scientific">anaerobic digester metagenome</name>
    <dbReference type="NCBI Taxonomy" id="1263854"/>
    <lineage>
        <taxon>unclassified sequences</taxon>
        <taxon>metagenomes</taxon>
        <taxon>ecological metagenomes</taxon>
    </lineage>
</organism>
<dbReference type="InterPro" id="IPR007115">
    <property type="entry name" value="6-PTP_synth/QueD"/>
</dbReference>
<dbReference type="EC" id="4.-.-.-" evidence="1"/>
<dbReference type="PANTHER" id="PTHR12589">
    <property type="entry name" value="PYRUVOYL TETRAHYDROBIOPTERIN SYNTHASE"/>
    <property type="match status" value="1"/>
</dbReference>
<dbReference type="PIRSF" id="PIRSF006113">
    <property type="entry name" value="PTP_synth"/>
    <property type="match status" value="1"/>
</dbReference>
<dbReference type="InterPro" id="IPR038418">
    <property type="entry name" value="6-PTP_synth/QueD_sf"/>
</dbReference>
<name>A0A485M567_9ZZZZ</name>
<dbReference type="PANTHER" id="PTHR12589:SF8">
    <property type="entry name" value="6-CARBOXY-5,6,7,8-TETRAHYDROPTERIN SYNTHASE"/>
    <property type="match status" value="1"/>
</dbReference>
<gene>
    <name evidence="1" type="primary">queD</name>
    <name evidence="1" type="ORF">SCFA_70005</name>
</gene>
<proteinExistence type="predicted"/>